<proteinExistence type="predicted"/>
<accession>A0AAQ3L819</accession>
<protein>
    <submittedName>
        <fullName evidence="1">Uncharacterized protein</fullName>
    </submittedName>
</protein>
<dbReference type="KEGG" id="puo:RZN69_19305"/>
<keyword evidence="2" id="KW-1185">Reference proteome</keyword>
<dbReference type="Proteomes" id="UP001304300">
    <property type="component" value="Chromosome"/>
</dbReference>
<evidence type="ECO:0000313" key="2">
    <source>
        <dbReference type="Proteomes" id="UP001304300"/>
    </source>
</evidence>
<dbReference type="RefSeq" id="WP_317832970.1">
    <property type="nucleotide sequence ID" value="NZ_CP136920.1"/>
</dbReference>
<dbReference type="AlphaFoldDB" id="A0AAQ3L819"/>
<sequence>MDLPPLGPVNEFIPVPKNLWSFLNDGPFERCSICDRNLREPGVVYLIEKAFRGDEPVFEYAMCHDCCDNLSSELSVKSLELINNYYEEHVDLVARRERLLSNHGLDPKPWFDKCMIKNREIKPREEHQICALCQDGDMLFSYMPFCLSGEAVDDIVKLLSDQTLGVIDDFIGKHFGSPDSSDLPKIILI</sequence>
<dbReference type="EMBL" id="CP136920">
    <property type="protein sequence ID" value="WOO40776.1"/>
    <property type="molecule type" value="Genomic_DNA"/>
</dbReference>
<organism evidence="1 2">
    <name type="scientific">Rubellicoccus peritrichatus</name>
    <dbReference type="NCBI Taxonomy" id="3080537"/>
    <lineage>
        <taxon>Bacteria</taxon>
        <taxon>Pseudomonadati</taxon>
        <taxon>Verrucomicrobiota</taxon>
        <taxon>Opitutia</taxon>
        <taxon>Puniceicoccales</taxon>
        <taxon>Cerasicoccaceae</taxon>
        <taxon>Rubellicoccus</taxon>
    </lineage>
</organism>
<evidence type="ECO:0000313" key="1">
    <source>
        <dbReference type="EMBL" id="WOO40776.1"/>
    </source>
</evidence>
<reference evidence="1 2" key="1">
    <citation type="submission" date="2023-10" db="EMBL/GenBank/DDBJ databases">
        <title>Rubellicoccus peritrichatus gen. nov., sp. nov., isolated from an algae of coral reef tank.</title>
        <authorList>
            <person name="Luo J."/>
        </authorList>
    </citation>
    <scope>NUCLEOTIDE SEQUENCE [LARGE SCALE GENOMIC DNA]</scope>
    <source>
        <strain evidence="1 2">CR14</strain>
    </source>
</reference>
<gene>
    <name evidence="1" type="ORF">RZN69_19305</name>
</gene>
<name>A0AAQ3L819_9BACT</name>